<keyword evidence="1" id="KW-0472">Membrane</keyword>
<accession>A0A940P770</accession>
<sequence length="240" mass="28280">MRVGYGQITQRNDSGRHEQGVLKEASCDKVFLERYQNRKKDWQSKTDLLKALDHTVPGDTLVIMNLDQVSQRYQVWLELIAELKRLRIELEIVDYPQLHLSDWAQLFQWVHQQELQSQSSIRVTKFSKERSHEKAQYSALSRDPYFRRAYWDIFRQVMAKRSLRQITKESTAPLSTVVRIRKEYVKLKQTLLLVGTFLLTVISLKLVQTYSSNLFLQILICGVMTLLIVYFTYSDTLADK</sequence>
<name>A0A940P770_9ENTE</name>
<dbReference type="SUPFAM" id="SSF53041">
    <property type="entry name" value="Resolvase-like"/>
    <property type="match status" value="1"/>
</dbReference>
<keyword evidence="3" id="KW-1185">Reference proteome</keyword>
<evidence type="ECO:0000256" key="1">
    <source>
        <dbReference type="SAM" id="Phobius"/>
    </source>
</evidence>
<organism evidence="2 3">
    <name type="scientific">Vagococcus allomyrinae</name>
    <dbReference type="NCBI Taxonomy" id="2794353"/>
    <lineage>
        <taxon>Bacteria</taxon>
        <taxon>Bacillati</taxon>
        <taxon>Bacillota</taxon>
        <taxon>Bacilli</taxon>
        <taxon>Lactobacillales</taxon>
        <taxon>Enterococcaceae</taxon>
        <taxon>Vagococcus</taxon>
    </lineage>
</organism>
<evidence type="ECO:0000313" key="2">
    <source>
        <dbReference type="EMBL" id="MBP1042335.1"/>
    </source>
</evidence>
<dbReference type="EMBL" id="JAEEGA010000010">
    <property type="protein sequence ID" value="MBP1042335.1"/>
    <property type="molecule type" value="Genomic_DNA"/>
</dbReference>
<proteinExistence type="predicted"/>
<feature type="transmembrane region" description="Helical" evidence="1">
    <location>
        <begin position="190"/>
        <end position="208"/>
    </location>
</feature>
<dbReference type="Proteomes" id="UP000674938">
    <property type="component" value="Unassembled WGS sequence"/>
</dbReference>
<dbReference type="RefSeq" id="WP_209529430.1">
    <property type="nucleotide sequence ID" value="NZ_JAEEGA010000010.1"/>
</dbReference>
<dbReference type="Gene3D" id="3.40.50.1390">
    <property type="entry name" value="Resolvase, N-terminal catalytic domain"/>
    <property type="match status" value="1"/>
</dbReference>
<keyword evidence="1" id="KW-0812">Transmembrane</keyword>
<dbReference type="GO" id="GO:0000150">
    <property type="term" value="F:DNA strand exchange activity"/>
    <property type="evidence" value="ECO:0007669"/>
    <property type="project" value="InterPro"/>
</dbReference>
<comment type="caution">
    <text evidence="2">The sequence shown here is derived from an EMBL/GenBank/DDBJ whole genome shotgun (WGS) entry which is preliminary data.</text>
</comment>
<reference evidence="2" key="1">
    <citation type="submission" date="2020-12" db="EMBL/GenBank/DDBJ databases">
        <title>Vagococcus allomyrinae sp. nov. and Enterococcus lavae sp. nov., isolated from the larvae of Allomyrina dichotoma.</title>
        <authorList>
            <person name="Lee S.D."/>
        </authorList>
    </citation>
    <scope>NUCLEOTIDE SEQUENCE</scope>
    <source>
        <strain evidence="2">BWB3-3</strain>
    </source>
</reference>
<keyword evidence="1" id="KW-1133">Transmembrane helix</keyword>
<evidence type="ECO:0000313" key="3">
    <source>
        <dbReference type="Proteomes" id="UP000674938"/>
    </source>
</evidence>
<dbReference type="InterPro" id="IPR036162">
    <property type="entry name" value="Resolvase-like_N_sf"/>
</dbReference>
<feature type="transmembrane region" description="Helical" evidence="1">
    <location>
        <begin position="214"/>
        <end position="233"/>
    </location>
</feature>
<dbReference type="AlphaFoldDB" id="A0A940P770"/>
<evidence type="ECO:0008006" key="4">
    <source>
        <dbReference type="Google" id="ProtNLM"/>
    </source>
</evidence>
<gene>
    <name evidence="2" type="ORF">I6N95_15045</name>
</gene>
<protein>
    <recommendedName>
        <fullName evidence="4">Resolvase/invertase-type recombinase catalytic domain-containing protein</fullName>
    </recommendedName>
</protein>
<dbReference type="GO" id="GO:0003677">
    <property type="term" value="F:DNA binding"/>
    <property type="evidence" value="ECO:0007669"/>
    <property type="project" value="InterPro"/>
</dbReference>